<dbReference type="GO" id="GO:0016747">
    <property type="term" value="F:acyltransferase activity, transferring groups other than amino-acyl groups"/>
    <property type="evidence" value="ECO:0007669"/>
    <property type="project" value="InterPro"/>
</dbReference>
<dbReference type="EMBL" id="JAAAID010000018">
    <property type="protein sequence ID" value="KAG0024430.1"/>
    <property type="molecule type" value="Genomic_DNA"/>
</dbReference>
<dbReference type="AlphaFoldDB" id="A0A9P6N4H1"/>
<dbReference type="CDD" id="cd04301">
    <property type="entry name" value="NAT_SF"/>
    <property type="match status" value="1"/>
</dbReference>
<evidence type="ECO:0000259" key="1">
    <source>
        <dbReference type="PROSITE" id="PS51186"/>
    </source>
</evidence>
<keyword evidence="3" id="KW-1185">Reference proteome</keyword>
<dbReference type="Proteomes" id="UP000703661">
    <property type="component" value="Unassembled WGS sequence"/>
</dbReference>
<dbReference type="PROSITE" id="PS51186">
    <property type="entry name" value="GNAT"/>
    <property type="match status" value="1"/>
</dbReference>
<dbReference type="Pfam" id="PF00583">
    <property type="entry name" value="Acetyltransf_1"/>
    <property type="match status" value="1"/>
</dbReference>
<dbReference type="Gene3D" id="3.40.630.30">
    <property type="match status" value="1"/>
</dbReference>
<dbReference type="OrthoDB" id="2380010at2759"/>
<feature type="domain" description="N-acetyltransferase" evidence="1">
    <location>
        <begin position="23"/>
        <end position="176"/>
    </location>
</feature>
<dbReference type="SUPFAM" id="SSF55729">
    <property type="entry name" value="Acyl-CoA N-acyltransferases (Nat)"/>
    <property type="match status" value="1"/>
</dbReference>
<proteinExistence type="predicted"/>
<name>A0A9P6N4H1_9FUNG</name>
<sequence length="182" mass="20776">MTETDIHYNRGYSKVPTSLYPLLDYVIPNAQDHQTLVFAMRKACGWDSGNVSKWFVQQAEGTRLMAIFYLPGTETPVGMGGVELMDFDHQDKDIADPETKRGCVVSLFLYKNFRGKGYLGKMLEICEEIGRKKGLETLTLYGLNKAGGYEKFGYKTFKIEKRNYGGNNNWETRFLQKSLIDP</sequence>
<accession>A0A9P6N4H1</accession>
<comment type="caution">
    <text evidence="2">The sequence shown here is derived from an EMBL/GenBank/DDBJ whole genome shotgun (WGS) entry which is preliminary data.</text>
</comment>
<gene>
    <name evidence="2" type="ORF">BGZ80_003098</name>
</gene>
<dbReference type="InterPro" id="IPR016181">
    <property type="entry name" value="Acyl_CoA_acyltransferase"/>
</dbReference>
<protein>
    <recommendedName>
        <fullName evidence="1">N-acetyltransferase domain-containing protein</fullName>
    </recommendedName>
</protein>
<dbReference type="InterPro" id="IPR000182">
    <property type="entry name" value="GNAT_dom"/>
</dbReference>
<reference evidence="2" key="1">
    <citation type="journal article" date="2020" name="Fungal Divers.">
        <title>Resolving the Mortierellaceae phylogeny through synthesis of multi-gene phylogenetics and phylogenomics.</title>
        <authorList>
            <person name="Vandepol N."/>
            <person name="Liber J."/>
            <person name="Desiro A."/>
            <person name="Na H."/>
            <person name="Kennedy M."/>
            <person name="Barry K."/>
            <person name="Grigoriev I.V."/>
            <person name="Miller A.N."/>
            <person name="O'Donnell K."/>
            <person name="Stajich J.E."/>
            <person name="Bonito G."/>
        </authorList>
    </citation>
    <scope>NUCLEOTIDE SEQUENCE</scope>
    <source>
        <strain evidence="2">NRRL 2769</strain>
    </source>
</reference>
<evidence type="ECO:0000313" key="2">
    <source>
        <dbReference type="EMBL" id="KAG0024430.1"/>
    </source>
</evidence>
<evidence type="ECO:0000313" key="3">
    <source>
        <dbReference type="Proteomes" id="UP000703661"/>
    </source>
</evidence>
<organism evidence="2 3">
    <name type="scientific">Entomortierella chlamydospora</name>
    <dbReference type="NCBI Taxonomy" id="101097"/>
    <lineage>
        <taxon>Eukaryota</taxon>
        <taxon>Fungi</taxon>
        <taxon>Fungi incertae sedis</taxon>
        <taxon>Mucoromycota</taxon>
        <taxon>Mortierellomycotina</taxon>
        <taxon>Mortierellomycetes</taxon>
        <taxon>Mortierellales</taxon>
        <taxon>Mortierellaceae</taxon>
        <taxon>Entomortierella</taxon>
    </lineage>
</organism>